<dbReference type="InterPro" id="IPR005762">
    <property type="entry name" value="MurD"/>
</dbReference>
<keyword evidence="3 7" id="KW-0963">Cytoplasm</keyword>
<dbReference type="InterPro" id="IPR036615">
    <property type="entry name" value="Mur_ligase_C_dom_sf"/>
</dbReference>
<sequence>MKNNQQHIPHSAPSPLERAGVRPVGVRLVILGAGESGVGAAILAQKQGFDVFVSDFGVIKEAYQLELESYHIPFESAQHTEELILNADEVVKSPGIPDKAPIIKKLKEKGISIISEIEFAGRYTDAKMICITGSNGKTTTTLLTYHILKNAGLNVGLGGNIGKSFAKQVALESFEYYVLEISSFMLDNMYAFKAHLAVLLNITPDHLDRYDYQMANYVVSKFKITQNLTAQDHFIYCDDDIEIASFLASADVKAQHHPFSIEHETINGAWLQQNNLTIQLTNSDQFDMSIQDLALQGKHNVYNSMASGITAKVLEIRNETIRESMGNYKNIEHRLEHVANISGISFINDSKATNVNSTWYALESINTDVILIMGGVDKGNDYSMLTDLVRQKVKAIICLGKDNKAIHDAFEDEVEVIVNTFSASEAVIIAYHLAKKGSTVLLSPACASFDLFKSYEDRGNQFKAAVKEL</sequence>
<feature type="domain" description="Mur ligase C-terminal" evidence="9">
    <location>
        <begin position="333"/>
        <end position="446"/>
    </location>
</feature>
<comment type="similarity">
    <text evidence="7">Belongs to the MurCDEF family.</text>
</comment>
<comment type="subcellular location">
    <subcellularLocation>
        <location evidence="1 7 8">Cytoplasm</location>
    </subcellularLocation>
</comment>
<evidence type="ECO:0000313" key="11">
    <source>
        <dbReference type="EMBL" id="TKB98666.1"/>
    </source>
</evidence>
<name>A0A4U1C2Y4_9SPHI</name>
<dbReference type="HAMAP" id="MF_00639">
    <property type="entry name" value="MurD"/>
    <property type="match status" value="1"/>
</dbReference>
<evidence type="ECO:0000259" key="9">
    <source>
        <dbReference type="Pfam" id="PF02875"/>
    </source>
</evidence>
<dbReference type="Gene3D" id="3.90.190.20">
    <property type="entry name" value="Mur ligase, C-terminal domain"/>
    <property type="match status" value="1"/>
</dbReference>
<reference evidence="11 12" key="1">
    <citation type="submission" date="2019-04" db="EMBL/GenBank/DDBJ databases">
        <title>Pedobacter sp. AR-3-17 sp. nov., isolated from Arctic soil.</title>
        <authorList>
            <person name="Dahal R.H."/>
            <person name="Kim D.-U."/>
        </authorList>
    </citation>
    <scope>NUCLEOTIDE SEQUENCE [LARGE SCALE GENOMIC DNA]</scope>
    <source>
        <strain evidence="11 12">AR-3-17</strain>
    </source>
</reference>
<gene>
    <name evidence="7 11" type="primary">murD</name>
    <name evidence="11" type="ORF">FA046_05985</name>
</gene>
<keyword evidence="5 7" id="KW-0547">Nucleotide-binding</keyword>
<feature type="domain" description="Mur ligase central" evidence="10">
    <location>
        <begin position="131"/>
        <end position="309"/>
    </location>
</feature>
<dbReference type="PANTHER" id="PTHR43692:SF1">
    <property type="entry name" value="UDP-N-ACETYLMURAMOYLALANINE--D-GLUTAMATE LIGASE"/>
    <property type="match status" value="1"/>
</dbReference>
<dbReference type="Pfam" id="PF08245">
    <property type="entry name" value="Mur_ligase_M"/>
    <property type="match status" value="1"/>
</dbReference>
<dbReference type="GO" id="GO:0071555">
    <property type="term" value="P:cell wall organization"/>
    <property type="evidence" value="ECO:0007669"/>
    <property type="project" value="UniProtKB-KW"/>
</dbReference>
<comment type="catalytic activity">
    <reaction evidence="7 8">
        <text>UDP-N-acetyl-alpha-D-muramoyl-L-alanine + D-glutamate + ATP = UDP-N-acetyl-alpha-D-muramoyl-L-alanyl-D-glutamate + ADP + phosphate + H(+)</text>
        <dbReference type="Rhea" id="RHEA:16429"/>
        <dbReference type="ChEBI" id="CHEBI:15378"/>
        <dbReference type="ChEBI" id="CHEBI:29986"/>
        <dbReference type="ChEBI" id="CHEBI:30616"/>
        <dbReference type="ChEBI" id="CHEBI:43474"/>
        <dbReference type="ChEBI" id="CHEBI:83898"/>
        <dbReference type="ChEBI" id="CHEBI:83900"/>
        <dbReference type="ChEBI" id="CHEBI:456216"/>
        <dbReference type="EC" id="6.3.2.9"/>
    </reaction>
</comment>
<dbReference type="InterPro" id="IPR004101">
    <property type="entry name" value="Mur_ligase_C"/>
</dbReference>
<keyword evidence="6 7" id="KW-0067">ATP-binding</keyword>
<dbReference type="GO" id="GO:0005737">
    <property type="term" value="C:cytoplasm"/>
    <property type="evidence" value="ECO:0007669"/>
    <property type="project" value="UniProtKB-SubCell"/>
</dbReference>
<comment type="caution">
    <text evidence="11">The sequence shown here is derived from an EMBL/GenBank/DDBJ whole genome shotgun (WGS) entry which is preliminary data.</text>
</comment>
<dbReference type="Gene3D" id="3.40.50.720">
    <property type="entry name" value="NAD(P)-binding Rossmann-like Domain"/>
    <property type="match status" value="1"/>
</dbReference>
<dbReference type="NCBIfam" id="TIGR01087">
    <property type="entry name" value="murD"/>
    <property type="match status" value="1"/>
</dbReference>
<keyword evidence="7 8" id="KW-0573">Peptidoglycan synthesis</keyword>
<dbReference type="GO" id="GO:0009252">
    <property type="term" value="P:peptidoglycan biosynthetic process"/>
    <property type="evidence" value="ECO:0007669"/>
    <property type="project" value="UniProtKB-UniRule"/>
</dbReference>
<dbReference type="InterPro" id="IPR013221">
    <property type="entry name" value="Mur_ligase_cen"/>
</dbReference>
<dbReference type="Pfam" id="PF02875">
    <property type="entry name" value="Mur_ligase_C"/>
    <property type="match status" value="1"/>
</dbReference>
<dbReference type="InterPro" id="IPR036565">
    <property type="entry name" value="Mur-like_cat_sf"/>
</dbReference>
<dbReference type="Proteomes" id="UP000308181">
    <property type="component" value="Unassembled WGS sequence"/>
</dbReference>
<evidence type="ECO:0000259" key="10">
    <source>
        <dbReference type="Pfam" id="PF08245"/>
    </source>
</evidence>
<dbReference type="GO" id="GO:0008764">
    <property type="term" value="F:UDP-N-acetylmuramoylalanine-D-glutamate ligase activity"/>
    <property type="evidence" value="ECO:0007669"/>
    <property type="project" value="UniProtKB-UniRule"/>
</dbReference>
<evidence type="ECO:0000256" key="6">
    <source>
        <dbReference type="ARBA" id="ARBA00022840"/>
    </source>
</evidence>
<dbReference type="EC" id="6.3.2.9" evidence="7 8"/>
<dbReference type="GO" id="GO:0008360">
    <property type="term" value="P:regulation of cell shape"/>
    <property type="evidence" value="ECO:0007669"/>
    <property type="project" value="UniProtKB-KW"/>
</dbReference>
<dbReference type="OrthoDB" id="9809796at2"/>
<proteinExistence type="inferred from homology"/>
<comment type="function">
    <text evidence="7 8">Cell wall formation. Catalyzes the addition of glutamate to the nucleotide precursor UDP-N-acetylmuramoyl-L-alanine (UMA).</text>
</comment>
<evidence type="ECO:0000256" key="4">
    <source>
        <dbReference type="ARBA" id="ARBA00022598"/>
    </source>
</evidence>
<evidence type="ECO:0000256" key="7">
    <source>
        <dbReference type="HAMAP-Rule" id="MF_00639"/>
    </source>
</evidence>
<dbReference type="PANTHER" id="PTHR43692">
    <property type="entry name" value="UDP-N-ACETYLMURAMOYLALANINE--D-GLUTAMATE LIGASE"/>
    <property type="match status" value="1"/>
</dbReference>
<evidence type="ECO:0000256" key="5">
    <source>
        <dbReference type="ARBA" id="ARBA00022741"/>
    </source>
</evidence>
<dbReference type="SUPFAM" id="SSF53244">
    <property type="entry name" value="MurD-like peptide ligases, peptide-binding domain"/>
    <property type="match status" value="1"/>
</dbReference>
<evidence type="ECO:0000256" key="3">
    <source>
        <dbReference type="ARBA" id="ARBA00022490"/>
    </source>
</evidence>
<keyword evidence="7 8" id="KW-0131">Cell cycle</keyword>
<evidence type="ECO:0000313" key="12">
    <source>
        <dbReference type="Proteomes" id="UP000308181"/>
    </source>
</evidence>
<dbReference type="AlphaFoldDB" id="A0A4U1C2Y4"/>
<dbReference type="RefSeq" id="WP_136825482.1">
    <property type="nucleotide sequence ID" value="NZ_SWBP01000002.1"/>
</dbReference>
<dbReference type="SUPFAM" id="SSF51984">
    <property type="entry name" value="MurCD N-terminal domain"/>
    <property type="match status" value="1"/>
</dbReference>
<evidence type="ECO:0000256" key="2">
    <source>
        <dbReference type="ARBA" id="ARBA00004752"/>
    </source>
</evidence>
<comment type="pathway">
    <text evidence="2 7 8">Cell wall biogenesis; peptidoglycan biosynthesis.</text>
</comment>
<evidence type="ECO:0000256" key="8">
    <source>
        <dbReference type="RuleBase" id="RU003664"/>
    </source>
</evidence>
<evidence type="ECO:0000256" key="1">
    <source>
        <dbReference type="ARBA" id="ARBA00004496"/>
    </source>
</evidence>
<dbReference type="UniPathway" id="UPA00219"/>
<organism evidence="11 12">
    <name type="scientific">Pedobacter cryophilus</name>
    <dbReference type="NCBI Taxonomy" id="2571271"/>
    <lineage>
        <taxon>Bacteria</taxon>
        <taxon>Pseudomonadati</taxon>
        <taxon>Bacteroidota</taxon>
        <taxon>Sphingobacteriia</taxon>
        <taxon>Sphingobacteriales</taxon>
        <taxon>Sphingobacteriaceae</taxon>
        <taxon>Pedobacter</taxon>
    </lineage>
</organism>
<keyword evidence="7 8" id="KW-0132">Cell division</keyword>
<keyword evidence="7 8" id="KW-0133">Cell shape</keyword>
<feature type="binding site" evidence="7">
    <location>
        <begin position="133"/>
        <end position="139"/>
    </location>
    <ligand>
        <name>ATP</name>
        <dbReference type="ChEBI" id="CHEBI:30616"/>
    </ligand>
</feature>
<accession>A0A4U1C2Y4</accession>
<dbReference type="GO" id="GO:0005524">
    <property type="term" value="F:ATP binding"/>
    <property type="evidence" value="ECO:0007669"/>
    <property type="project" value="UniProtKB-UniRule"/>
</dbReference>
<dbReference type="GO" id="GO:0051301">
    <property type="term" value="P:cell division"/>
    <property type="evidence" value="ECO:0007669"/>
    <property type="project" value="UniProtKB-KW"/>
</dbReference>
<keyword evidence="4 7" id="KW-0436">Ligase</keyword>
<keyword evidence="7 8" id="KW-0961">Cell wall biogenesis/degradation</keyword>
<dbReference type="EMBL" id="SWBP01000002">
    <property type="protein sequence ID" value="TKB98666.1"/>
    <property type="molecule type" value="Genomic_DNA"/>
</dbReference>
<protein>
    <recommendedName>
        <fullName evidence="7 8">UDP-N-acetylmuramoylalanine--D-glutamate ligase</fullName>
        <ecNumber evidence="7 8">6.3.2.9</ecNumber>
    </recommendedName>
    <alternativeName>
        <fullName evidence="7">D-glutamic acid-adding enzyme</fullName>
    </alternativeName>
    <alternativeName>
        <fullName evidence="7">UDP-N-acetylmuramoyl-L-alanyl-D-glutamate synthetase</fullName>
    </alternativeName>
</protein>
<dbReference type="Pfam" id="PF21799">
    <property type="entry name" value="MurD-like_N"/>
    <property type="match status" value="1"/>
</dbReference>
<dbReference type="SUPFAM" id="SSF53623">
    <property type="entry name" value="MurD-like peptide ligases, catalytic domain"/>
    <property type="match status" value="1"/>
</dbReference>
<dbReference type="Gene3D" id="3.40.1190.10">
    <property type="entry name" value="Mur-like, catalytic domain"/>
    <property type="match status" value="1"/>
</dbReference>
<keyword evidence="12" id="KW-1185">Reference proteome</keyword>